<organism evidence="2 3">
    <name type="scientific">Limosa lapponica baueri</name>
    <dbReference type="NCBI Taxonomy" id="1758121"/>
    <lineage>
        <taxon>Eukaryota</taxon>
        <taxon>Metazoa</taxon>
        <taxon>Chordata</taxon>
        <taxon>Craniata</taxon>
        <taxon>Vertebrata</taxon>
        <taxon>Euteleostomi</taxon>
        <taxon>Archelosauria</taxon>
        <taxon>Archosauria</taxon>
        <taxon>Dinosauria</taxon>
        <taxon>Saurischia</taxon>
        <taxon>Theropoda</taxon>
        <taxon>Coelurosauria</taxon>
        <taxon>Aves</taxon>
        <taxon>Neognathae</taxon>
        <taxon>Neoaves</taxon>
        <taxon>Charadriiformes</taxon>
        <taxon>Scolopacidae</taxon>
        <taxon>Limosa</taxon>
    </lineage>
</organism>
<evidence type="ECO:0000313" key="2">
    <source>
        <dbReference type="EMBL" id="PKU44490.1"/>
    </source>
</evidence>
<gene>
    <name evidence="2" type="ORF">llap_5213</name>
</gene>
<sequence length="321" mass="33934">MQKDPELLLQSGARSPECWRGSSYFPSVFSPADLARQRYGRGPGCLSDITKITSLAAFSALYAEPCWVAAGRHPVNTRPFAPHHQNKHKGQRPGLARAARGAGGAGGRRRAGRDAGPGGRAAGAGRPGGGGGARRGAGRAGATRRRPQEEDAHGVQPQPGLPAGVHLRHEALPEQLGAGRAGRLAAPHRDPGEDLVPEPPQQVEAATGRRPGGGQPLPRRPKDSAGPHFVPRELAGERLGLHLAPHVAPLGGLLQRRQLPVGHLPRRLPSFPPVADDRTRLSAHLCRDRGTLAPLPRLPAPPPFLPGLFISNLHVSRFSAF</sequence>
<feature type="region of interest" description="Disordered" evidence="1">
    <location>
        <begin position="77"/>
        <end position="163"/>
    </location>
</feature>
<evidence type="ECO:0000313" key="3">
    <source>
        <dbReference type="Proteomes" id="UP000233556"/>
    </source>
</evidence>
<feature type="region of interest" description="Disordered" evidence="1">
    <location>
        <begin position="179"/>
        <end position="230"/>
    </location>
</feature>
<accession>A0A2I0UEL7</accession>
<evidence type="ECO:0000256" key="1">
    <source>
        <dbReference type="SAM" id="MobiDB-lite"/>
    </source>
</evidence>
<name>A0A2I0UEL7_LIMLA</name>
<proteinExistence type="predicted"/>
<dbReference type="AlphaFoldDB" id="A0A2I0UEL7"/>
<dbReference type="OrthoDB" id="10674528at2759"/>
<reference evidence="3" key="1">
    <citation type="submission" date="2017-11" db="EMBL/GenBank/DDBJ databases">
        <authorList>
            <person name="Lima N.C."/>
            <person name="Parody-Merino A.M."/>
            <person name="Battley P.F."/>
            <person name="Fidler A.E."/>
            <person name="Prosdocimi F."/>
        </authorList>
    </citation>
    <scope>NUCLEOTIDE SEQUENCE [LARGE SCALE GENOMIC DNA]</scope>
</reference>
<feature type="compositionally biased region" description="Gly residues" evidence="1">
    <location>
        <begin position="115"/>
        <end position="139"/>
    </location>
</feature>
<dbReference type="Proteomes" id="UP000233556">
    <property type="component" value="Unassembled WGS sequence"/>
</dbReference>
<reference evidence="3" key="2">
    <citation type="submission" date="2017-12" db="EMBL/GenBank/DDBJ databases">
        <title>Genome sequence of the Bar-tailed Godwit (Limosa lapponica baueri).</title>
        <authorList>
            <person name="Lima N.C.B."/>
            <person name="Parody-Merino A.M."/>
            <person name="Battley P.F."/>
            <person name="Fidler A.E."/>
            <person name="Prosdocimi F."/>
        </authorList>
    </citation>
    <scope>NUCLEOTIDE SEQUENCE [LARGE SCALE GENOMIC DNA]</scope>
</reference>
<keyword evidence="3" id="KW-1185">Reference proteome</keyword>
<feature type="compositionally biased region" description="Basic and acidic residues" evidence="1">
    <location>
        <begin position="220"/>
        <end position="230"/>
    </location>
</feature>
<dbReference type="EMBL" id="KZ505823">
    <property type="protein sequence ID" value="PKU44490.1"/>
    <property type="molecule type" value="Genomic_DNA"/>
</dbReference>
<protein>
    <submittedName>
        <fullName evidence="2">Uncharacterized protein</fullName>
    </submittedName>
</protein>